<dbReference type="EMBL" id="CFOE01000225">
    <property type="protein sequence ID" value="CFE39564.1"/>
    <property type="molecule type" value="Genomic_DNA"/>
</dbReference>
<evidence type="ECO:0000313" key="5">
    <source>
        <dbReference type="EMBL" id="COX01681.1"/>
    </source>
</evidence>
<gene>
    <name evidence="3" type="ORF">ERS007657_00405</name>
    <name evidence="4" type="ORF">ERS007661_01239</name>
    <name evidence="2" type="ORF">ERS007681_01944</name>
    <name evidence="5" type="ORF">ERS007703_04629</name>
</gene>
<dbReference type="EMBL" id="CGCX01000085">
    <property type="protein sequence ID" value="CFR66785.1"/>
    <property type="molecule type" value="Genomic_DNA"/>
</dbReference>
<accession>A0A0T9BZM5</accession>
<dbReference type="Proteomes" id="UP000048289">
    <property type="component" value="Unassembled WGS sequence"/>
</dbReference>
<dbReference type="Proteomes" id="UP000038802">
    <property type="component" value="Unassembled WGS sequence"/>
</dbReference>
<dbReference type="AlphaFoldDB" id="A0A0T9BZM5"/>
<reference evidence="5" key="1">
    <citation type="submission" date="2015-03" db="EMBL/GenBank/DDBJ databases">
        <authorList>
            <person name="Murphy D."/>
        </authorList>
    </citation>
    <scope>NUCLEOTIDE SEQUENCE [LARGE SCALE GENOMIC DNA]</scope>
    <source>
        <strain evidence="5">K00500041</strain>
    </source>
</reference>
<feature type="region of interest" description="Disordered" evidence="1">
    <location>
        <begin position="231"/>
        <end position="286"/>
    </location>
</feature>
<sequence>MRDRQPVDPTALAAQPISDRAHRIVGTRDHHRSRTIDRRDAHIVPQHRRYLVFTGLHRKHGAAGGQRLHQPSTRGHQHRRIRQTQRPGDVRRGQLAHRMTQHQTRPHPPRHEQPIQRHLHRKQRRLGEFGGIQQILVVPPDHIAQRIPQVPVQLVHHSIEGLGENRVGSIKLATHTQPLRALTGKHKSRLARRLANTADHPSLRPTSNHPSQPSQQLIASLADHHRPMIKHRPRAHQRIPHINNIKRRPSPHIPPQPTRLSSQRRSRLPRNHPRHHPTTGTANIRAARNRVRPNRTSFLDNHMRIGAAKAER</sequence>
<name>A0A0T9BZM5_MYCTX</name>
<evidence type="ECO:0000313" key="9">
    <source>
        <dbReference type="Proteomes" id="UP000048289"/>
    </source>
</evidence>
<dbReference type="Proteomes" id="UP000046680">
    <property type="component" value="Unassembled WGS sequence"/>
</dbReference>
<feature type="compositionally biased region" description="Basic residues" evidence="1">
    <location>
        <begin position="231"/>
        <end position="250"/>
    </location>
</feature>
<protein>
    <submittedName>
        <fullName evidence="5">Uncharacterized protein</fullName>
    </submittedName>
</protein>
<evidence type="ECO:0000313" key="3">
    <source>
        <dbReference type="EMBL" id="CFR66785.1"/>
    </source>
</evidence>
<organism evidence="5 6">
    <name type="scientific">Mycobacterium tuberculosis</name>
    <dbReference type="NCBI Taxonomy" id="1773"/>
    <lineage>
        <taxon>Bacteria</taxon>
        <taxon>Bacillati</taxon>
        <taxon>Actinomycetota</taxon>
        <taxon>Actinomycetes</taxon>
        <taxon>Mycobacteriales</taxon>
        <taxon>Mycobacteriaceae</taxon>
        <taxon>Mycobacterium</taxon>
        <taxon>Mycobacterium tuberculosis complex</taxon>
    </lineage>
</organism>
<evidence type="ECO:0000313" key="6">
    <source>
        <dbReference type="Proteomes" id="UP000038802"/>
    </source>
</evidence>
<proteinExistence type="predicted"/>
<reference evidence="6 7" key="2">
    <citation type="submission" date="2015-03" db="EMBL/GenBank/DDBJ databases">
        <authorList>
            <consortium name="Pathogen Informatics"/>
        </authorList>
    </citation>
    <scope>NUCLEOTIDE SEQUENCE [LARGE SCALE GENOMIC DNA]</scope>
    <source>
        <strain evidence="3 8">C09601061</strain>
        <strain evidence="4 7">D00501624</strain>
        <strain evidence="2 9">G09901357</strain>
        <strain evidence="6">K00500041</strain>
    </source>
</reference>
<evidence type="ECO:0000313" key="7">
    <source>
        <dbReference type="Proteomes" id="UP000039217"/>
    </source>
</evidence>
<evidence type="ECO:0000256" key="1">
    <source>
        <dbReference type="SAM" id="MobiDB-lite"/>
    </source>
</evidence>
<evidence type="ECO:0000313" key="2">
    <source>
        <dbReference type="EMBL" id="CFE39564.1"/>
    </source>
</evidence>
<feature type="compositionally biased region" description="Basic residues" evidence="1">
    <location>
        <begin position="262"/>
        <end position="277"/>
    </location>
</feature>
<dbReference type="EMBL" id="CQQC01000323">
    <property type="protein sequence ID" value="CNU83172.1"/>
    <property type="molecule type" value="Genomic_DNA"/>
</dbReference>
<dbReference type="AntiFam" id="ANF00171">
    <property type="entry name" value="Shadow ORF (opposite pikAII)"/>
</dbReference>
<evidence type="ECO:0000313" key="4">
    <source>
        <dbReference type="EMBL" id="CNU83172.1"/>
    </source>
</evidence>
<evidence type="ECO:0000313" key="8">
    <source>
        <dbReference type="Proteomes" id="UP000046680"/>
    </source>
</evidence>
<dbReference type="EMBL" id="CSAE01000864">
    <property type="protein sequence ID" value="COX01681.1"/>
    <property type="molecule type" value="Genomic_DNA"/>
</dbReference>
<feature type="region of interest" description="Disordered" evidence="1">
    <location>
        <begin position="61"/>
        <end position="90"/>
    </location>
</feature>
<dbReference type="Proteomes" id="UP000039217">
    <property type="component" value="Unassembled WGS sequence"/>
</dbReference>